<dbReference type="Proteomes" id="UP000682782">
    <property type="component" value="Chromosome"/>
</dbReference>
<proteinExistence type="predicted"/>
<accession>A0AC61MXJ6</accession>
<evidence type="ECO:0000313" key="2">
    <source>
        <dbReference type="Proteomes" id="UP000682782"/>
    </source>
</evidence>
<protein>
    <submittedName>
        <fullName evidence="1">Na/Pi cotransporter family protein</fullName>
    </submittedName>
</protein>
<evidence type="ECO:0000313" key="1">
    <source>
        <dbReference type="EMBL" id="QUC67692.1"/>
    </source>
</evidence>
<organism evidence="1 2">
    <name type="scientific">Aristaeella hokkaidonensis</name>
    <dbReference type="NCBI Taxonomy" id="3046382"/>
    <lineage>
        <taxon>Bacteria</taxon>
        <taxon>Bacillati</taxon>
        <taxon>Bacillota</taxon>
        <taxon>Clostridia</taxon>
        <taxon>Eubacteriales</taxon>
        <taxon>Aristaeellaceae</taxon>
        <taxon>Aristaeella</taxon>
    </lineage>
</organism>
<gene>
    <name evidence="1" type="ORF">JYE49_03025</name>
</gene>
<dbReference type="EMBL" id="CP068393">
    <property type="protein sequence ID" value="QUC67692.1"/>
    <property type="molecule type" value="Genomic_DNA"/>
</dbReference>
<keyword evidence="2" id="KW-1185">Reference proteome</keyword>
<reference evidence="1" key="1">
    <citation type="submission" date="2021-01" db="EMBL/GenBank/DDBJ databases">
        <title>Complete genome sequence of Clostridiales bacterium R-7.</title>
        <authorList>
            <person name="Mahoney-Kurpe S.C."/>
            <person name="Palevich N."/>
            <person name="Koike S."/>
            <person name="Moon C.D."/>
            <person name="Attwood G.T."/>
        </authorList>
    </citation>
    <scope>NUCLEOTIDE SEQUENCE</scope>
    <source>
        <strain evidence="1">R-7</strain>
    </source>
</reference>
<sequence length="618" mass="67802">MNFFDILSLLGGLAMFLYGMRLMGDSLKENSSGTLKNVMEKVTDNPLTAFVLGIAVTALIQSSTATIVITSGLVGAGILTLHQSLGIIIGANVGTTVTGQIIRLLDLNTSGDTSFLRFFQPSTLAPIALIIGILLIMTGFFRNSRSIGNIAIGFGILFSGLLNMTSAVNALQQSGMVEEIFSGLGDNPFLGYLAGAGVAFVLQSSSATIGILQAFSAGGLLTFKAIYPIIVGVYLGDCVTTAIVCYIGANRESRRVGIVNILYNLSKSAMVLIAVAIIHQTGLLDNLWDARVNSGIIANTNTIFNLVCAVCLLPTIGLYERLSDRIVPKKKTEKSKYSEIFEGLRPVFFNTPALALNSCYEALQTMFTIARDNLNRAQQQIESYSKERYDTINAEEWELDKLTDHLSRYLVELLPHLQNEQNSAMLNQYYKESTEFERLGDQAVKIADIAAKLSENNTTFSKKCVGELKILQELIQDILKDSEEAFSGRDEEAASQIEPKVHVVNDLINEMTQNHLNRMSAGECSLLADAYFSNLMAEYKRIAGICSNTGMATLVRIHPELASREHRFLETLDENGDATYRTVLKETRKLVFDKLKEQEEGDGQQITLDDVLPEEQKA</sequence>
<name>A0AC61MXJ6_9FIRM</name>